<dbReference type="RefSeq" id="WP_133056325.1">
    <property type="nucleotide sequence ID" value="NZ_FWFY01000008.1"/>
</dbReference>
<evidence type="ECO:0000313" key="3">
    <source>
        <dbReference type="Proteomes" id="UP000193495"/>
    </source>
</evidence>
<gene>
    <name evidence="1" type="ORF">CLV79_107157</name>
    <name evidence="2" type="ORF">LOS8367_02583</name>
</gene>
<name>A0A1X6ZL15_9RHOB</name>
<dbReference type="Proteomes" id="UP000240624">
    <property type="component" value="Unassembled WGS sequence"/>
</dbReference>
<evidence type="ECO:0000313" key="2">
    <source>
        <dbReference type="EMBL" id="SLN54989.1"/>
    </source>
</evidence>
<dbReference type="AlphaFoldDB" id="A0A1X6ZL15"/>
<proteinExistence type="predicted"/>
<dbReference type="EMBL" id="PYGB01000007">
    <property type="protein sequence ID" value="PSK85927.1"/>
    <property type="molecule type" value="Genomic_DNA"/>
</dbReference>
<reference evidence="2 3" key="1">
    <citation type="submission" date="2017-03" db="EMBL/GenBank/DDBJ databases">
        <authorList>
            <person name="Afonso C.L."/>
            <person name="Miller P.J."/>
            <person name="Scott M.A."/>
            <person name="Spackman E."/>
            <person name="Goraichik I."/>
            <person name="Dimitrov K.M."/>
            <person name="Suarez D.L."/>
            <person name="Swayne D.E."/>
        </authorList>
    </citation>
    <scope>NUCLEOTIDE SEQUENCE [LARGE SCALE GENOMIC DNA]</scope>
    <source>
        <strain evidence="2 3">CECT 8367</strain>
    </source>
</reference>
<accession>A0A1X6ZL15</accession>
<reference evidence="1 4" key="2">
    <citation type="submission" date="2018-03" db="EMBL/GenBank/DDBJ databases">
        <title>Genomic Encyclopedia of Archaeal and Bacterial Type Strains, Phase II (KMG-II): from individual species to whole genera.</title>
        <authorList>
            <person name="Goeker M."/>
        </authorList>
    </citation>
    <scope>NUCLEOTIDE SEQUENCE [LARGE SCALE GENOMIC DNA]</scope>
    <source>
        <strain evidence="1 4">DSM 29956</strain>
    </source>
</reference>
<dbReference type="Proteomes" id="UP000193495">
    <property type="component" value="Unassembled WGS sequence"/>
</dbReference>
<protein>
    <submittedName>
        <fullName evidence="2">Uncharacterized protein</fullName>
    </submittedName>
</protein>
<dbReference type="OrthoDB" id="8237595at2"/>
<organism evidence="2 3">
    <name type="scientific">Limimaricola soesokkakensis</name>
    <dbReference type="NCBI Taxonomy" id="1343159"/>
    <lineage>
        <taxon>Bacteria</taxon>
        <taxon>Pseudomonadati</taxon>
        <taxon>Pseudomonadota</taxon>
        <taxon>Alphaproteobacteria</taxon>
        <taxon>Rhodobacterales</taxon>
        <taxon>Paracoccaceae</taxon>
        <taxon>Limimaricola</taxon>
    </lineage>
</organism>
<keyword evidence="4" id="KW-1185">Reference proteome</keyword>
<sequence>MERAFEHRGDVCTIEARLEAGVWHVEARRGVKLLCEAGQLRDAERFEAEACGLADPLRALLDAYEDRIRSGDL</sequence>
<dbReference type="EMBL" id="FWFY01000008">
    <property type="protein sequence ID" value="SLN54989.1"/>
    <property type="molecule type" value="Genomic_DNA"/>
</dbReference>
<evidence type="ECO:0000313" key="4">
    <source>
        <dbReference type="Proteomes" id="UP000240624"/>
    </source>
</evidence>
<evidence type="ECO:0000313" key="1">
    <source>
        <dbReference type="EMBL" id="PSK85927.1"/>
    </source>
</evidence>